<dbReference type="InterPro" id="IPR005849">
    <property type="entry name" value="GalP_Utransf_N"/>
</dbReference>
<dbReference type="SUPFAM" id="SSF54197">
    <property type="entry name" value="HIT-like"/>
    <property type="match status" value="1"/>
</dbReference>
<accession>A0A498IEZ2</accession>
<evidence type="ECO:0000256" key="7">
    <source>
        <dbReference type="ARBA" id="ARBA00023277"/>
    </source>
</evidence>
<keyword evidence="5" id="KW-0804">Transcription</keyword>
<dbReference type="GO" id="GO:0008108">
    <property type="term" value="F:UDP-glucose:hexose-1-phosphate uridylyltransferase activity"/>
    <property type="evidence" value="ECO:0007669"/>
    <property type="project" value="InterPro"/>
</dbReference>
<evidence type="ECO:0000256" key="8">
    <source>
        <dbReference type="PROSITE-ProRule" id="PRU01191"/>
    </source>
</evidence>
<name>A0A498IEZ2_MALDO</name>
<evidence type="ECO:0000259" key="10">
    <source>
        <dbReference type="Pfam" id="PF01087"/>
    </source>
</evidence>
<dbReference type="InterPro" id="IPR005202">
    <property type="entry name" value="TF_GRAS"/>
</dbReference>
<evidence type="ECO:0000256" key="4">
    <source>
        <dbReference type="ARBA" id="ARBA00023015"/>
    </source>
</evidence>
<dbReference type="PANTHER" id="PTHR42763:SF2">
    <property type="entry name" value="ADP-GLUCOSE PHOSPHORYLASE"/>
    <property type="match status" value="1"/>
</dbReference>
<keyword evidence="6" id="KW-0539">Nucleus</keyword>
<dbReference type="InterPro" id="IPR053177">
    <property type="entry name" value="ADP-glucose_phosphorylase"/>
</dbReference>
<keyword evidence="12" id="KW-1185">Reference proteome</keyword>
<evidence type="ECO:0000256" key="1">
    <source>
        <dbReference type="ARBA" id="ARBA00004123"/>
    </source>
</evidence>
<keyword evidence="3" id="KW-0548">Nucleotidyltransferase</keyword>
<evidence type="ECO:0000256" key="6">
    <source>
        <dbReference type="ARBA" id="ARBA00023242"/>
    </source>
</evidence>
<evidence type="ECO:0000256" key="9">
    <source>
        <dbReference type="SAM" id="MobiDB-lite"/>
    </source>
</evidence>
<dbReference type="AlphaFoldDB" id="A0A498IEZ2"/>
<organism evidence="11 12">
    <name type="scientific">Malus domestica</name>
    <name type="common">Apple</name>
    <name type="synonym">Pyrus malus</name>
    <dbReference type="NCBI Taxonomy" id="3750"/>
    <lineage>
        <taxon>Eukaryota</taxon>
        <taxon>Viridiplantae</taxon>
        <taxon>Streptophyta</taxon>
        <taxon>Embryophyta</taxon>
        <taxon>Tracheophyta</taxon>
        <taxon>Spermatophyta</taxon>
        <taxon>Magnoliopsida</taxon>
        <taxon>eudicotyledons</taxon>
        <taxon>Gunneridae</taxon>
        <taxon>Pentapetalae</taxon>
        <taxon>rosids</taxon>
        <taxon>fabids</taxon>
        <taxon>Rosales</taxon>
        <taxon>Rosaceae</taxon>
        <taxon>Amygdaloideae</taxon>
        <taxon>Maleae</taxon>
        <taxon>Malus</taxon>
    </lineage>
</organism>
<evidence type="ECO:0000256" key="5">
    <source>
        <dbReference type="ARBA" id="ARBA00023163"/>
    </source>
</evidence>
<dbReference type="EMBL" id="RDQH01000338">
    <property type="protein sequence ID" value="RXH80722.1"/>
    <property type="molecule type" value="Genomic_DNA"/>
</dbReference>
<comment type="caution">
    <text evidence="11">The sequence shown here is derived from an EMBL/GenBank/DDBJ whole genome shotgun (WGS) entry which is preliminary data.</text>
</comment>
<gene>
    <name evidence="11" type="ORF">DVH24_004636</name>
</gene>
<evidence type="ECO:0000256" key="3">
    <source>
        <dbReference type="ARBA" id="ARBA00022695"/>
    </source>
</evidence>
<dbReference type="Proteomes" id="UP000290289">
    <property type="component" value="Chromosome 12"/>
</dbReference>
<dbReference type="Pfam" id="PF01087">
    <property type="entry name" value="GalP_UDP_transf"/>
    <property type="match status" value="1"/>
</dbReference>
<proteinExistence type="inferred from homology"/>
<dbReference type="GO" id="GO:0006012">
    <property type="term" value="P:galactose metabolic process"/>
    <property type="evidence" value="ECO:0007669"/>
    <property type="project" value="InterPro"/>
</dbReference>
<evidence type="ECO:0000256" key="2">
    <source>
        <dbReference type="ARBA" id="ARBA00022679"/>
    </source>
</evidence>
<feature type="domain" description="Galactose-1-phosphate uridyl transferase N-terminal" evidence="10">
    <location>
        <begin position="27"/>
        <end position="96"/>
    </location>
</feature>
<keyword evidence="4" id="KW-0805">Transcription regulation</keyword>
<dbReference type="GO" id="GO:0005634">
    <property type="term" value="C:nucleus"/>
    <property type="evidence" value="ECO:0007669"/>
    <property type="project" value="UniProtKB-SubCell"/>
</dbReference>
<dbReference type="InterPro" id="IPR036265">
    <property type="entry name" value="HIT-like_sf"/>
</dbReference>
<dbReference type="PANTHER" id="PTHR42763">
    <property type="entry name" value="ADP-GLUCOSE PHOSPHORYLASE"/>
    <property type="match status" value="1"/>
</dbReference>
<keyword evidence="7" id="KW-0119">Carbohydrate metabolism</keyword>
<feature type="region of interest" description="Disordered" evidence="9">
    <location>
        <begin position="183"/>
        <end position="208"/>
    </location>
</feature>
<keyword evidence="2" id="KW-0808">Transferase</keyword>
<comment type="subcellular location">
    <subcellularLocation>
        <location evidence="1">Nucleus</location>
    </subcellularLocation>
</comment>
<dbReference type="Gene3D" id="3.30.428.10">
    <property type="entry name" value="HIT-like"/>
    <property type="match status" value="1"/>
</dbReference>
<comment type="caution">
    <text evidence="8">Lacks conserved residue(s) required for the propagation of feature annotation.</text>
</comment>
<feature type="compositionally biased region" description="Low complexity" evidence="9">
    <location>
        <begin position="183"/>
        <end position="201"/>
    </location>
</feature>
<comment type="similarity">
    <text evidence="8">Belongs to the GRAS family.</text>
</comment>
<dbReference type="STRING" id="3750.A0A498IEZ2"/>
<sequence>MNVVSAQDPLHQNSDSGPGRVVISGFGFHDVVIETPVHSIQPSDLSGRQIGEILVTYTTRIRQLMIHDVIRYIQVFENHDASAGASMSHSHSQIMTLPSRVALSPSSLSLSRRTTQNSVCDKRLHAQSTQIERWREVLRGLGRRRPEAETASAPEPACLEMPAVRFSTPSSATATTTTSPVTLAFSSSSPNAASPAAESQSTISSQVPERERSRLSRWLLFLPGAITFGLGTWQIIRGQEKIQISPRGDLQIQANLQIQTNLILLSSHVSISPSPTSSSPVASPASSTYSKQSLMEAATAISEGKSEAAAEILARMITTQVPDPRPNSEQRLLEFLGLALKSRVGPIDKFTAGKRAFWAGA</sequence>
<reference evidence="11 12" key="1">
    <citation type="submission" date="2018-10" db="EMBL/GenBank/DDBJ databases">
        <title>A high-quality apple genome assembly.</title>
        <authorList>
            <person name="Hu J."/>
        </authorList>
    </citation>
    <scope>NUCLEOTIDE SEQUENCE [LARGE SCALE GENOMIC DNA]</scope>
    <source>
        <strain evidence="12">cv. HFTH1</strain>
        <tissue evidence="11">Young leaf</tissue>
    </source>
</reference>
<evidence type="ECO:0000313" key="11">
    <source>
        <dbReference type="EMBL" id="RXH80722.1"/>
    </source>
</evidence>
<protein>
    <recommendedName>
        <fullName evidence="10">Galactose-1-phosphate uridyl transferase N-terminal domain-containing protein</fullName>
    </recommendedName>
</protein>
<evidence type="ECO:0000313" key="12">
    <source>
        <dbReference type="Proteomes" id="UP000290289"/>
    </source>
</evidence>
<dbReference type="PROSITE" id="PS50985">
    <property type="entry name" value="GRAS"/>
    <property type="match status" value="1"/>
</dbReference>